<keyword evidence="4" id="KW-1185">Reference proteome</keyword>
<feature type="compositionally biased region" description="Polar residues" evidence="1">
    <location>
        <begin position="87"/>
        <end position="98"/>
    </location>
</feature>
<gene>
    <name evidence="3" type="ORF">FNJ47_35995</name>
</gene>
<proteinExistence type="predicted"/>
<dbReference type="RefSeq" id="WP_163160587.1">
    <property type="nucleotide sequence ID" value="NZ_VKHP01000213.1"/>
</dbReference>
<sequence length="98" mass="9947">MKLVKTSVLACGLAAFLAYPVIAQSLATDAKARKGEGSSVQSGISDDEDSSPKLRAAGAKAGRKSTKGAKNADDGNASDNEAVDDPANSTTPLSSKRH</sequence>
<evidence type="ECO:0000256" key="1">
    <source>
        <dbReference type="SAM" id="MobiDB-lite"/>
    </source>
</evidence>
<reference evidence="3 4" key="1">
    <citation type="journal article" date="2020" name="Arch. Microbiol.">
        <title>Bradyrhizobium uaiense sp. nov., a new highly efficient cowpea symbiont.</title>
        <authorList>
            <person name="Cabral Michel D."/>
            <person name="Azarias Guimaraes A."/>
            <person name="Martins da Costa E."/>
            <person name="Soares de Carvalho T."/>
            <person name="Balsanelli E."/>
            <person name="Willems A."/>
            <person name="Maltempi de Souza E."/>
            <person name="de Souza Moreira F.M."/>
        </authorList>
    </citation>
    <scope>NUCLEOTIDE SEQUENCE [LARGE SCALE GENOMIC DNA]</scope>
    <source>
        <strain evidence="3 4">UFLA 03-164</strain>
    </source>
</reference>
<evidence type="ECO:0000313" key="4">
    <source>
        <dbReference type="Proteomes" id="UP000468531"/>
    </source>
</evidence>
<dbReference type="Proteomes" id="UP000468531">
    <property type="component" value="Unassembled WGS sequence"/>
</dbReference>
<protein>
    <submittedName>
        <fullName evidence="3">Uncharacterized protein</fullName>
    </submittedName>
</protein>
<organism evidence="3 4">
    <name type="scientific">Bradyrhizobium uaiense</name>
    <dbReference type="NCBI Taxonomy" id="2594946"/>
    <lineage>
        <taxon>Bacteria</taxon>
        <taxon>Pseudomonadati</taxon>
        <taxon>Pseudomonadota</taxon>
        <taxon>Alphaproteobacteria</taxon>
        <taxon>Hyphomicrobiales</taxon>
        <taxon>Nitrobacteraceae</taxon>
        <taxon>Bradyrhizobium</taxon>
    </lineage>
</organism>
<evidence type="ECO:0000313" key="3">
    <source>
        <dbReference type="EMBL" id="NEV01053.1"/>
    </source>
</evidence>
<feature type="signal peptide" evidence="2">
    <location>
        <begin position="1"/>
        <end position="23"/>
    </location>
</feature>
<keyword evidence="2" id="KW-0732">Signal</keyword>
<feature type="region of interest" description="Disordered" evidence="1">
    <location>
        <begin position="29"/>
        <end position="98"/>
    </location>
</feature>
<dbReference type="AlphaFoldDB" id="A0A6P1BTX4"/>
<feature type="chain" id="PRO_5027059170" evidence="2">
    <location>
        <begin position="24"/>
        <end position="98"/>
    </location>
</feature>
<comment type="caution">
    <text evidence="3">The sequence shown here is derived from an EMBL/GenBank/DDBJ whole genome shotgun (WGS) entry which is preliminary data.</text>
</comment>
<accession>A0A6P1BTX4</accession>
<name>A0A6P1BTX4_9BRAD</name>
<evidence type="ECO:0000256" key="2">
    <source>
        <dbReference type="SAM" id="SignalP"/>
    </source>
</evidence>
<dbReference type="EMBL" id="VKHP01000213">
    <property type="protein sequence ID" value="NEV01053.1"/>
    <property type="molecule type" value="Genomic_DNA"/>
</dbReference>